<keyword evidence="5 7" id="KW-1133">Transmembrane helix</keyword>
<feature type="transmembrane region" description="Helical" evidence="7">
    <location>
        <begin position="99"/>
        <end position="122"/>
    </location>
</feature>
<dbReference type="EMBL" id="NMUL01000049">
    <property type="protein sequence ID" value="OXM61153.1"/>
    <property type="molecule type" value="Genomic_DNA"/>
</dbReference>
<organism evidence="9 10">
    <name type="scientific">Amycolatopsis vastitatis</name>
    <dbReference type="NCBI Taxonomy" id="1905142"/>
    <lineage>
        <taxon>Bacteria</taxon>
        <taxon>Bacillati</taxon>
        <taxon>Actinomycetota</taxon>
        <taxon>Actinomycetes</taxon>
        <taxon>Pseudonocardiales</taxon>
        <taxon>Pseudonocardiaceae</taxon>
        <taxon>Amycolatopsis</taxon>
    </lineage>
</organism>
<dbReference type="GO" id="GO:0055085">
    <property type="term" value="P:transmembrane transport"/>
    <property type="evidence" value="ECO:0007669"/>
    <property type="project" value="InterPro"/>
</dbReference>
<dbReference type="InterPro" id="IPR000515">
    <property type="entry name" value="MetI-like"/>
</dbReference>
<comment type="subcellular location">
    <subcellularLocation>
        <location evidence="1 7">Cell membrane</location>
        <topology evidence="1 7">Multi-pass membrane protein</topology>
    </subcellularLocation>
</comment>
<sequence length="313" mass="32763">MLRLIAHRLVVSVALVFVVSLAAFLLQSAAPGDLARAILGQNFSVPAYEQLRHQLGLDQPVLTQYGHWLSDALRGDLGSSPISGLSVADEIAHRLPVTLSLIGCATAVTAFVGVALGVVSAVHGGRIGRVVDALSLIGYALPSFWFALTMVTLFAVTVQLLPATGYVPVGASPAGWARSLVLPVATLALPGIAVFAKQTRDAMLDALSRDFVTALRANGVPESSVVLRHALRNAAIPVVTLVGLTFIGLLSGTVFVESVFAMPGLGGLAVQATSQHDIRMIQGVVVVFTVIVVAVNLLVDLAYGWLNPKARVR</sequence>
<evidence type="ECO:0000256" key="2">
    <source>
        <dbReference type="ARBA" id="ARBA00022448"/>
    </source>
</evidence>
<dbReference type="AlphaFoldDB" id="A0A229SQR0"/>
<evidence type="ECO:0000259" key="8">
    <source>
        <dbReference type="PROSITE" id="PS50928"/>
    </source>
</evidence>
<accession>A0A229SQR0</accession>
<evidence type="ECO:0000256" key="3">
    <source>
        <dbReference type="ARBA" id="ARBA00022475"/>
    </source>
</evidence>
<dbReference type="Proteomes" id="UP000215199">
    <property type="component" value="Unassembled WGS sequence"/>
</dbReference>
<keyword evidence="2 7" id="KW-0813">Transport</keyword>
<comment type="caution">
    <text evidence="9">The sequence shown here is derived from an EMBL/GenBank/DDBJ whole genome shotgun (WGS) entry which is preliminary data.</text>
</comment>
<dbReference type="Pfam" id="PF19300">
    <property type="entry name" value="BPD_transp_1_N"/>
    <property type="match status" value="1"/>
</dbReference>
<keyword evidence="6 7" id="KW-0472">Membrane</keyword>
<keyword evidence="10" id="KW-1185">Reference proteome</keyword>
<reference evidence="10" key="1">
    <citation type="submission" date="2017-07" db="EMBL/GenBank/DDBJ databases">
        <title>Comparative genome mining reveals phylogenetic distribution patterns of secondary metabolites in Amycolatopsis.</title>
        <authorList>
            <person name="Adamek M."/>
            <person name="Alanjary M."/>
            <person name="Sales-Ortells H."/>
            <person name="Goodfellow M."/>
            <person name="Bull A.T."/>
            <person name="Kalinowski J."/>
            <person name="Ziemert N."/>
        </authorList>
    </citation>
    <scope>NUCLEOTIDE SEQUENCE [LARGE SCALE GENOMIC DNA]</scope>
    <source>
        <strain evidence="10">H5</strain>
    </source>
</reference>
<dbReference type="Gene3D" id="1.10.3720.10">
    <property type="entry name" value="MetI-like"/>
    <property type="match status" value="1"/>
</dbReference>
<proteinExistence type="inferred from homology"/>
<evidence type="ECO:0000256" key="4">
    <source>
        <dbReference type="ARBA" id="ARBA00022692"/>
    </source>
</evidence>
<evidence type="ECO:0000313" key="10">
    <source>
        <dbReference type="Proteomes" id="UP000215199"/>
    </source>
</evidence>
<evidence type="ECO:0000256" key="6">
    <source>
        <dbReference type="ARBA" id="ARBA00023136"/>
    </source>
</evidence>
<feature type="domain" description="ABC transmembrane type-1" evidence="8">
    <location>
        <begin position="95"/>
        <end position="299"/>
    </location>
</feature>
<keyword evidence="4 7" id="KW-0812">Transmembrane</keyword>
<evidence type="ECO:0000256" key="1">
    <source>
        <dbReference type="ARBA" id="ARBA00004651"/>
    </source>
</evidence>
<dbReference type="RefSeq" id="WP_093952712.1">
    <property type="nucleotide sequence ID" value="NZ_NMUL01000049.1"/>
</dbReference>
<evidence type="ECO:0000313" key="9">
    <source>
        <dbReference type="EMBL" id="OXM61153.1"/>
    </source>
</evidence>
<dbReference type="InterPro" id="IPR045621">
    <property type="entry name" value="BPD_transp_1_N"/>
</dbReference>
<comment type="similarity">
    <text evidence="7">Belongs to the binding-protein-dependent transport system permease family.</text>
</comment>
<dbReference type="CDD" id="cd06261">
    <property type="entry name" value="TM_PBP2"/>
    <property type="match status" value="1"/>
</dbReference>
<dbReference type="PROSITE" id="PS50928">
    <property type="entry name" value="ABC_TM1"/>
    <property type="match status" value="1"/>
</dbReference>
<feature type="transmembrane region" description="Helical" evidence="7">
    <location>
        <begin position="238"/>
        <end position="260"/>
    </location>
</feature>
<evidence type="ECO:0000256" key="7">
    <source>
        <dbReference type="RuleBase" id="RU363032"/>
    </source>
</evidence>
<dbReference type="GO" id="GO:0005886">
    <property type="term" value="C:plasma membrane"/>
    <property type="evidence" value="ECO:0007669"/>
    <property type="project" value="UniProtKB-SubCell"/>
</dbReference>
<dbReference type="Pfam" id="PF00528">
    <property type="entry name" value="BPD_transp_1"/>
    <property type="match status" value="1"/>
</dbReference>
<feature type="transmembrane region" description="Helical" evidence="7">
    <location>
        <begin position="176"/>
        <end position="196"/>
    </location>
</feature>
<feature type="transmembrane region" description="Helical" evidence="7">
    <location>
        <begin position="134"/>
        <end position="156"/>
    </location>
</feature>
<dbReference type="PANTHER" id="PTHR43163:SF6">
    <property type="entry name" value="DIPEPTIDE TRANSPORT SYSTEM PERMEASE PROTEIN DPPB-RELATED"/>
    <property type="match status" value="1"/>
</dbReference>
<dbReference type="OrthoDB" id="9778910at2"/>
<keyword evidence="3" id="KW-1003">Cell membrane</keyword>
<name>A0A229SQR0_9PSEU</name>
<evidence type="ECO:0000256" key="5">
    <source>
        <dbReference type="ARBA" id="ARBA00022989"/>
    </source>
</evidence>
<protein>
    <submittedName>
        <fullName evidence="9">ABC transporter permease</fullName>
    </submittedName>
</protein>
<dbReference type="PANTHER" id="PTHR43163">
    <property type="entry name" value="DIPEPTIDE TRANSPORT SYSTEM PERMEASE PROTEIN DPPB-RELATED"/>
    <property type="match status" value="1"/>
</dbReference>
<feature type="transmembrane region" description="Helical" evidence="7">
    <location>
        <begin position="280"/>
        <end position="306"/>
    </location>
</feature>
<gene>
    <name evidence="9" type="ORF">CF165_39560</name>
</gene>
<dbReference type="SUPFAM" id="SSF161098">
    <property type="entry name" value="MetI-like"/>
    <property type="match status" value="1"/>
</dbReference>
<dbReference type="InterPro" id="IPR035906">
    <property type="entry name" value="MetI-like_sf"/>
</dbReference>